<evidence type="ECO:0000259" key="5">
    <source>
        <dbReference type="PROSITE" id="PS50977"/>
    </source>
</evidence>
<evidence type="ECO:0000256" key="1">
    <source>
        <dbReference type="ARBA" id="ARBA00023015"/>
    </source>
</evidence>
<dbReference type="PRINTS" id="PR00455">
    <property type="entry name" value="HTHTETR"/>
</dbReference>
<reference evidence="6 7" key="1">
    <citation type="submission" date="2020-07" db="EMBL/GenBank/DDBJ databases">
        <title>Characterization and genome sequencing of isolate MD1, a novel member within the family Lachnospiraceae.</title>
        <authorList>
            <person name="Rettenmaier R."/>
            <person name="Di Bello L."/>
            <person name="Zinser C."/>
            <person name="Scheitz K."/>
            <person name="Liebl W."/>
            <person name="Zverlov V."/>
        </authorList>
    </citation>
    <scope>NUCLEOTIDE SEQUENCE [LARGE SCALE GENOMIC DNA]</scope>
    <source>
        <strain evidence="6 7">MD1</strain>
    </source>
</reference>
<dbReference type="SUPFAM" id="SSF46689">
    <property type="entry name" value="Homeodomain-like"/>
    <property type="match status" value="1"/>
</dbReference>
<dbReference type="EMBL" id="JACEGA010000001">
    <property type="protein sequence ID" value="MBB2183944.1"/>
    <property type="molecule type" value="Genomic_DNA"/>
</dbReference>
<keyword evidence="7" id="KW-1185">Reference proteome</keyword>
<evidence type="ECO:0000313" key="7">
    <source>
        <dbReference type="Proteomes" id="UP000574276"/>
    </source>
</evidence>
<gene>
    <name evidence="6" type="ORF">H0486_13775</name>
</gene>
<dbReference type="PANTHER" id="PTHR30055">
    <property type="entry name" value="HTH-TYPE TRANSCRIPTIONAL REGULATOR RUTR"/>
    <property type="match status" value="1"/>
</dbReference>
<dbReference type="AlphaFoldDB" id="A0A839K2B9"/>
<proteinExistence type="predicted"/>
<feature type="DNA-binding region" description="H-T-H motif" evidence="4">
    <location>
        <begin position="24"/>
        <end position="43"/>
    </location>
</feature>
<dbReference type="PROSITE" id="PS50977">
    <property type="entry name" value="HTH_TETR_2"/>
    <property type="match status" value="1"/>
</dbReference>
<dbReference type="PANTHER" id="PTHR30055:SF234">
    <property type="entry name" value="HTH-TYPE TRANSCRIPTIONAL REGULATOR BETI"/>
    <property type="match status" value="1"/>
</dbReference>
<keyword evidence="3" id="KW-0804">Transcription</keyword>
<evidence type="ECO:0000313" key="6">
    <source>
        <dbReference type="EMBL" id="MBB2183944.1"/>
    </source>
</evidence>
<dbReference type="RefSeq" id="WP_228353555.1">
    <property type="nucleotide sequence ID" value="NZ_JACEGA010000001.1"/>
</dbReference>
<comment type="caution">
    <text evidence="6">The sequence shown here is derived from an EMBL/GenBank/DDBJ whole genome shotgun (WGS) entry which is preliminary data.</text>
</comment>
<dbReference type="InterPro" id="IPR009057">
    <property type="entry name" value="Homeodomain-like_sf"/>
</dbReference>
<dbReference type="GO" id="GO:0003700">
    <property type="term" value="F:DNA-binding transcription factor activity"/>
    <property type="evidence" value="ECO:0007669"/>
    <property type="project" value="TreeGrafter"/>
</dbReference>
<dbReference type="GO" id="GO:0000976">
    <property type="term" value="F:transcription cis-regulatory region binding"/>
    <property type="evidence" value="ECO:0007669"/>
    <property type="project" value="TreeGrafter"/>
</dbReference>
<dbReference type="InterPro" id="IPR001647">
    <property type="entry name" value="HTH_TetR"/>
</dbReference>
<keyword evidence="2 4" id="KW-0238">DNA-binding</keyword>
<evidence type="ECO:0000256" key="2">
    <source>
        <dbReference type="ARBA" id="ARBA00023125"/>
    </source>
</evidence>
<feature type="domain" description="HTH tetR-type" evidence="5">
    <location>
        <begin position="1"/>
        <end position="61"/>
    </location>
</feature>
<dbReference type="Pfam" id="PF00440">
    <property type="entry name" value="TetR_N"/>
    <property type="match status" value="1"/>
</dbReference>
<sequence length="203" mass="23687">METKERIMMKALMLFSDRGYDGVSMRDIAAEVGIKAASIYNHFSGKEDIFSCLLSEMAIRYEQMRDNMRVPDGDMDHIAEAFADISVENLVMIARGIFLYFLNDEFAAPFRRMVTIEQYRNSIAGETYQKMFLQDAIDYEATIFASFVKEKHFVECDPYVAALHFYSPILLLLSKYDRKPEKQEEALQILDQHVKQFTELYVY</sequence>
<keyword evidence="1" id="KW-0805">Transcription regulation</keyword>
<evidence type="ECO:0000256" key="3">
    <source>
        <dbReference type="ARBA" id="ARBA00023163"/>
    </source>
</evidence>
<accession>A0A839K2B9</accession>
<evidence type="ECO:0000256" key="4">
    <source>
        <dbReference type="PROSITE-ProRule" id="PRU00335"/>
    </source>
</evidence>
<organism evidence="6 7">
    <name type="scientific">Variimorphobacter saccharofermentans</name>
    <dbReference type="NCBI Taxonomy" id="2755051"/>
    <lineage>
        <taxon>Bacteria</taxon>
        <taxon>Bacillati</taxon>
        <taxon>Bacillota</taxon>
        <taxon>Clostridia</taxon>
        <taxon>Lachnospirales</taxon>
        <taxon>Lachnospiraceae</taxon>
        <taxon>Variimorphobacter</taxon>
    </lineage>
</organism>
<name>A0A839K2B9_9FIRM</name>
<protein>
    <submittedName>
        <fullName evidence="6">TetR/AcrR family transcriptional regulator</fullName>
    </submittedName>
</protein>
<dbReference type="Gene3D" id="1.10.357.10">
    <property type="entry name" value="Tetracycline Repressor, domain 2"/>
    <property type="match status" value="1"/>
</dbReference>
<dbReference type="Proteomes" id="UP000574276">
    <property type="component" value="Unassembled WGS sequence"/>
</dbReference>
<dbReference type="InterPro" id="IPR050109">
    <property type="entry name" value="HTH-type_TetR-like_transc_reg"/>
</dbReference>